<feature type="transmembrane region" description="Helical" evidence="8">
    <location>
        <begin position="402"/>
        <end position="420"/>
    </location>
</feature>
<dbReference type="PANTHER" id="PTHR23517">
    <property type="entry name" value="RESISTANCE PROTEIN MDTM, PUTATIVE-RELATED-RELATED"/>
    <property type="match status" value="1"/>
</dbReference>
<feature type="domain" description="Major facilitator superfamily (MFS) profile" evidence="9">
    <location>
        <begin position="41"/>
        <end position="426"/>
    </location>
</feature>
<protein>
    <submittedName>
        <fullName evidence="10">MFS transporter</fullName>
    </submittedName>
</protein>
<feature type="transmembrane region" description="Helical" evidence="8">
    <location>
        <begin position="312"/>
        <end position="331"/>
    </location>
</feature>
<dbReference type="InterPro" id="IPR020846">
    <property type="entry name" value="MFS_dom"/>
</dbReference>
<feature type="transmembrane region" description="Helical" evidence="8">
    <location>
        <begin position="105"/>
        <end position="124"/>
    </location>
</feature>
<evidence type="ECO:0000256" key="1">
    <source>
        <dbReference type="ARBA" id="ARBA00004651"/>
    </source>
</evidence>
<evidence type="ECO:0000313" key="11">
    <source>
        <dbReference type="Proteomes" id="UP000635387"/>
    </source>
</evidence>
<dbReference type="Proteomes" id="UP000635387">
    <property type="component" value="Unassembled WGS sequence"/>
</dbReference>
<keyword evidence="3" id="KW-1003">Cell membrane</keyword>
<name>A0ABQ3MEH8_9PSEU</name>
<evidence type="ECO:0000256" key="2">
    <source>
        <dbReference type="ARBA" id="ARBA00022448"/>
    </source>
</evidence>
<reference evidence="11" key="1">
    <citation type="journal article" date="2019" name="Int. J. Syst. Evol. Microbiol.">
        <title>The Global Catalogue of Microorganisms (GCM) 10K type strain sequencing project: providing services to taxonomists for standard genome sequencing and annotation.</title>
        <authorList>
            <consortium name="The Broad Institute Genomics Platform"/>
            <consortium name="The Broad Institute Genome Sequencing Center for Infectious Disease"/>
            <person name="Wu L."/>
            <person name="Ma J."/>
        </authorList>
    </citation>
    <scope>NUCLEOTIDE SEQUENCE [LARGE SCALE GENOMIC DNA]</scope>
    <source>
        <strain evidence="11">CGMCC 4.7683</strain>
    </source>
</reference>
<keyword evidence="4 8" id="KW-0812">Transmembrane</keyword>
<evidence type="ECO:0000259" key="9">
    <source>
        <dbReference type="PROSITE" id="PS50850"/>
    </source>
</evidence>
<dbReference type="PANTHER" id="PTHR23517:SF3">
    <property type="entry name" value="INTEGRAL MEMBRANE TRANSPORT PROTEIN"/>
    <property type="match status" value="1"/>
</dbReference>
<dbReference type="EMBL" id="BNAY01000020">
    <property type="protein sequence ID" value="GHH38773.1"/>
    <property type="molecule type" value="Genomic_DNA"/>
</dbReference>
<evidence type="ECO:0000256" key="4">
    <source>
        <dbReference type="ARBA" id="ARBA00022692"/>
    </source>
</evidence>
<keyword evidence="2" id="KW-0813">Transport</keyword>
<feature type="transmembrane region" description="Helical" evidence="8">
    <location>
        <begin position="281"/>
        <end position="300"/>
    </location>
</feature>
<sequence>MCDRESKRQRRTGYPGGDGRGGMTEATRAGVFAVLRATPSPVRYLLGGVLINQLGAFVQTFLILYLTFQGTSVGFAGVCLAAYSVGAIFGAMLGGELTHRFGGRATIVAVMTCAAPLIASIPLVRGTPLALLAVVGLSGLAIQAYRPAAAVLLAEYMPEEHRVMAFSMMRIALNIGAAVAPLIAAVVIQVNWDLLFWLDGTTAALWALLAFVLLPKRSAAPHETESGGEPAPTLSARAVYGTLIRDTRFLCYLVAGMFGMMIYAGWVAVLPLNIVDAGYPVGLYSTVLVISSVVLITCELKITTYIVRIPKYLAGLFGNLVCALGFALYGLMAEHPFFVIAGALLAVSGLMIHGPSTASHPATFPAQLRSRYIATKETVSGVAATIGPMLGLYLWSTFGGPGFWGFCAVLSVIAGSMHIYGLKQPPVAERVAEPEVVGERP</sequence>
<keyword evidence="11" id="KW-1185">Reference proteome</keyword>
<evidence type="ECO:0000256" key="3">
    <source>
        <dbReference type="ARBA" id="ARBA00022475"/>
    </source>
</evidence>
<dbReference type="Pfam" id="PF07690">
    <property type="entry name" value="MFS_1"/>
    <property type="match status" value="1"/>
</dbReference>
<dbReference type="InterPro" id="IPR036259">
    <property type="entry name" value="MFS_trans_sf"/>
</dbReference>
<feature type="transmembrane region" description="Helical" evidence="8">
    <location>
        <begin position="130"/>
        <end position="154"/>
    </location>
</feature>
<keyword evidence="5 8" id="KW-1133">Transmembrane helix</keyword>
<feature type="transmembrane region" description="Helical" evidence="8">
    <location>
        <begin position="337"/>
        <end position="358"/>
    </location>
</feature>
<dbReference type="SUPFAM" id="SSF103473">
    <property type="entry name" value="MFS general substrate transporter"/>
    <property type="match status" value="1"/>
</dbReference>
<evidence type="ECO:0000256" key="8">
    <source>
        <dbReference type="SAM" id="Phobius"/>
    </source>
</evidence>
<feature type="region of interest" description="Disordered" evidence="7">
    <location>
        <begin position="1"/>
        <end position="22"/>
    </location>
</feature>
<dbReference type="InterPro" id="IPR011701">
    <property type="entry name" value="MFS"/>
</dbReference>
<feature type="transmembrane region" description="Helical" evidence="8">
    <location>
        <begin position="166"/>
        <end position="188"/>
    </location>
</feature>
<gene>
    <name evidence="10" type="ORF">GCM10017790_84970</name>
</gene>
<evidence type="ECO:0000256" key="5">
    <source>
        <dbReference type="ARBA" id="ARBA00022989"/>
    </source>
</evidence>
<evidence type="ECO:0000256" key="7">
    <source>
        <dbReference type="SAM" id="MobiDB-lite"/>
    </source>
</evidence>
<feature type="transmembrane region" description="Helical" evidence="8">
    <location>
        <begin position="74"/>
        <end position="93"/>
    </location>
</feature>
<organism evidence="10 11">
    <name type="scientific">Amycolatopsis oliviviridis</name>
    <dbReference type="NCBI Taxonomy" id="1471590"/>
    <lineage>
        <taxon>Bacteria</taxon>
        <taxon>Bacillati</taxon>
        <taxon>Actinomycetota</taxon>
        <taxon>Actinomycetes</taxon>
        <taxon>Pseudonocardiales</taxon>
        <taxon>Pseudonocardiaceae</taxon>
        <taxon>Amycolatopsis</taxon>
    </lineage>
</organism>
<dbReference type="Gene3D" id="1.20.1250.20">
    <property type="entry name" value="MFS general substrate transporter like domains"/>
    <property type="match status" value="1"/>
</dbReference>
<keyword evidence="6 8" id="KW-0472">Membrane</keyword>
<feature type="transmembrane region" description="Helical" evidence="8">
    <location>
        <begin position="194"/>
        <end position="214"/>
    </location>
</feature>
<accession>A0ABQ3MEH8</accession>
<evidence type="ECO:0000313" key="10">
    <source>
        <dbReference type="EMBL" id="GHH38773.1"/>
    </source>
</evidence>
<dbReference type="PROSITE" id="PS50850">
    <property type="entry name" value="MFS"/>
    <property type="match status" value="1"/>
</dbReference>
<evidence type="ECO:0000256" key="6">
    <source>
        <dbReference type="ARBA" id="ARBA00023136"/>
    </source>
</evidence>
<dbReference type="InterPro" id="IPR050171">
    <property type="entry name" value="MFS_Transporters"/>
</dbReference>
<comment type="subcellular location">
    <subcellularLocation>
        <location evidence="1">Cell membrane</location>
        <topology evidence="1">Multi-pass membrane protein</topology>
    </subcellularLocation>
</comment>
<feature type="transmembrane region" description="Helical" evidence="8">
    <location>
        <begin position="44"/>
        <end position="68"/>
    </location>
</feature>
<feature type="transmembrane region" description="Helical" evidence="8">
    <location>
        <begin position="249"/>
        <end position="269"/>
    </location>
</feature>
<proteinExistence type="predicted"/>
<feature type="transmembrane region" description="Helical" evidence="8">
    <location>
        <begin position="379"/>
        <end position="396"/>
    </location>
</feature>
<comment type="caution">
    <text evidence="10">The sequence shown here is derived from an EMBL/GenBank/DDBJ whole genome shotgun (WGS) entry which is preliminary data.</text>
</comment>